<evidence type="ECO:0000256" key="1">
    <source>
        <dbReference type="ARBA" id="ARBA00001946"/>
    </source>
</evidence>
<dbReference type="PRINTS" id="PR01243">
    <property type="entry name" value="NUCDPKINASE"/>
</dbReference>
<organism evidence="16 17">
    <name type="scientific">Hemibagrus wyckioides</name>
    <dbReference type="NCBI Taxonomy" id="337641"/>
    <lineage>
        <taxon>Eukaryota</taxon>
        <taxon>Metazoa</taxon>
        <taxon>Chordata</taxon>
        <taxon>Craniata</taxon>
        <taxon>Vertebrata</taxon>
        <taxon>Euteleostomi</taxon>
        <taxon>Actinopterygii</taxon>
        <taxon>Neopterygii</taxon>
        <taxon>Teleostei</taxon>
        <taxon>Ostariophysi</taxon>
        <taxon>Siluriformes</taxon>
        <taxon>Bagridae</taxon>
        <taxon>Hemibagrus</taxon>
    </lineage>
</organism>
<sequence length="217" mass="24823">MLARALPAYTCMRSGLILETLERAHVPSFFSPKSSRESLGRATGTFTAMICLFLTLFAHIFKTGWTGVNERTFIAVKPDGVQRKLVGEIIRRFERKGFKLVAMKFLQASEEQLKEHYWELRERPFYKGLVKYMSSGPIVVMAWQGLDVVKTSRKMLGETNPADSLPGTIRGDYGVEVGRNVIHGSDSVESARREISLWFKEHELVCWEESSEHWIYV</sequence>
<proteinExistence type="inferred from homology"/>
<keyword evidence="14" id="KW-1133">Transmembrane helix</keyword>
<keyword evidence="6 13" id="KW-0418">Kinase</keyword>
<comment type="catalytic activity">
    <reaction evidence="10">
        <text>a ribonucleoside 5'-diphosphate + ATP = a ribonucleoside 5'-triphosphate + ADP</text>
        <dbReference type="Rhea" id="RHEA:18113"/>
        <dbReference type="ChEBI" id="CHEBI:30616"/>
        <dbReference type="ChEBI" id="CHEBI:57930"/>
        <dbReference type="ChEBI" id="CHEBI:61557"/>
        <dbReference type="ChEBI" id="CHEBI:456216"/>
        <dbReference type="EC" id="2.7.4.6"/>
    </reaction>
    <physiologicalReaction direction="left-to-right" evidence="10">
        <dbReference type="Rhea" id="RHEA:18114"/>
    </physiologicalReaction>
</comment>
<dbReference type="Proteomes" id="UP000824219">
    <property type="component" value="Linkage Group LG02"/>
</dbReference>
<comment type="caution">
    <text evidence="16">The sequence shown here is derived from an EMBL/GenBank/DDBJ whole genome shotgun (WGS) entry which is preliminary data.</text>
</comment>
<evidence type="ECO:0000256" key="13">
    <source>
        <dbReference type="RuleBase" id="RU004013"/>
    </source>
</evidence>
<feature type="binding site" evidence="11">
    <location>
        <position position="153"/>
    </location>
    <ligand>
        <name>ATP</name>
        <dbReference type="ChEBI" id="CHEBI:30616"/>
    </ligand>
</feature>
<keyword evidence="14" id="KW-0812">Transmembrane</keyword>
<comment type="subcellular location">
    <subcellularLocation>
        <location evidence="2">Cell projection</location>
    </subcellularLocation>
</comment>
<dbReference type="Gene3D" id="3.30.70.141">
    <property type="entry name" value="Nucleoside diphosphate kinase-like domain"/>
    <property type="match status" value="1"/>
</dbReference>
<dbReference type="OrthoDB" id="2162449at2759"/>
<evidence type="ECO:0000256" key="7">
    <source>
        <dbReference type="ARBA" id="ARBA00022840"/>
    </source>
</evidence>
<evidence type="ECO:0000313" key="16">
    <source>
        <dbReference type="EMBL" id="KAG7334823.1"/>
    </source>
</evidence>
<feature type="binding site" evidence="11">
    <location>
        <position position="77"/>
    </location>
    <ligand>
        <name>ATP</name>
        <dbReference type="ChEBI" id="CHEBI:30616"/>
    </ligand>
</feature>
<dbReference type="HAMAP" id="MF_00451">
    <property type="entry name" value="NDP_kinase"/>
    <property type="match status" value="1"/>
</dbReference>
<keyword evidence="4 13" id="KW-0808">Transferase</keyword>
<keyword evidence="17" id="KW-1185">Reference proteome</keyword>
<dbReference type="PROSITE" id="PS51374">
    <property type="entry name" value="NDPK_LIKE"/>
    <property type="match status" value="1"/>
</dbReference>
<keyword evidence="8" id="KW-0966">Cell projection</keyword>
<dbReference type="PANTHER" id="PTHR11349">
    <property type="entry name" value="NUCLEOSIDE DIPHOSPHATE KINASE"/>
    <property type="match status" value="1"/>
</dbReference>
<dbReference type="Pfam" id="PF00334">
    <property type="entry name" value="NDK"/>
    <property type="match status" value="1"/>
</dbReference>
<evidence type="ECO:0000256" key="11">
    <source>
        <dbReference type="PROSITE-ProRule" id="PRU00706"/>
    </source>
</evidence>
<feature type="transmembrane region" description="Helical" evidence="14">
    <location>
        <begin position="39"/>
        <end position="61"/>
    </location>
</feature>
<dbReference type="EMBL" id="JAHKSW010000002">
    <property type="protein sequence ID" value="KAG7334823.1"/>
    <property type="molecule type" value="Genomic_DNA"/>
</dbReference>
<keyword evidence="7 13" id="KW-0067">ATP-binding</keyword>
<dbReference type="GO" id="GO:0006228">
    <property type="term" value="P:UTP biosynthetic process"/>
    <property type="evidence" value="ECO:0007669"/>
    <property type="project" value="InterPro"/>
</dbReference>
<dbReference type="NCBIfam" id="NF001908">
    <property type="entry name" value="PRK00668.1"/>
    <property type="match status" value="1"/>
</dbReference>
<feature type="domain" description="Nucleoside diphosphate kinase-like" evidence="15">
    <location>
        <begin position="69"/>
        <end position="206"/>
    </location>
</feature>
<evidence type="ECO:0000256" key="4">
    <source>
        <dbReference type="ARBA" id="ARBA00022679"/>
    </source>
</evidence>
<comment type="catalytic activity">
    <reaction evidence="9">
        <text>a 2'-deoxyribonucleoside 5'-diphosphate + ATP = a 2'-deoxyribonucleoside 5'-triphosphate + ADP</text>
        <dbReference type="Rhea" id="RHEA:44640"/>
        <dbReference type="ChEBI" id="CHEBI:30616"/>
        <dbReference type="ChEBI" id="CHEBI:61560"/>
        <dbReference type="ChEBI" id="CHEBI:73316"/>
        <dbReference type="ChEBI" id="CHEBI:456216"/>
        <dbReference type="EC" id="2.7.4.6"/>
    </reaction>
    <physiologicalReaction direction="left-to-right" evidence="9">
        <dbReference type="Rhea" id="RHEA:44641"/>
    </physiologicalReaction>
</comment>
<reference evidence="16 17" key="1">
    <citation type="submission" date="2021-06" db="EMBL/GenBank/DDBJ databases">
        <title>Chromosome-level genome assembly of the red-tail catfish (Hemibagrus wyckioides).</title>
        <authorList>
            <person name="Shao F."/>
        </authorList>
    </citation>
    <scope>NUCLEOTIDE SEQUENCE [LARGE SCALE GENOMIC DNA]</scope>
    <source>
        <strain evidence="16">EC202008001</strain>
        <tissue evidence="16">Blood</tissue>
    </source>
</reference>
<evidence type="ECO:0000256" key="9">
    <source>
        <dbReference type="ARBA" id="ARBA00044459"/>
    </source>
</evidence>
<dbReference type="GO" id="GO:0042995">
    <property type="term" value="C:cell projection"/>
    <property type="evidence" value="ECO:0007669"/>
    <property type="project" value="UniProtKB-SubCell"/>
</dbReference>
<dbReference type="SMART" id="SM00562">
    <property type="entry name" value="NDK"/>
    <property type="match status" value="1"/>
</dbReference>
<dbReference type="InterPro" id="IPR036850">
    <property type="entry name" value="NDK-like_dom_sf"/>
</dbReference>
<dbReference type="GO" id="GO:0006183">
    <property type="term" value="P:GTP biosynthetic process"/>
    <property type="evidence" value="ECO:0007669"/>
    <property type="project" value="InterPro"/>
</dbReference>
<dbReference type="CDD" id="cd04413">
    <property type="entry name" value="NDPk_I"/>
    <property type="match status" value="1"/>
</dbReference>
<keyword evidence="14" id="KW-0472">Membrane</keyword>
<evidence type="ECO:0000313" key="17">
    <source>
        <dbReference type="Proteomes" id="UP000824219"/>
    </source>
</evidence>
<name>A0A9D3P541_9TELE</name>
<evidence type="ECO:0000256" key="14">
    <source>
        <dbReference type="SAM" id="Phobius"/>
    </source>
</evidence>
<feature type="binding site" evidence="11">
    <location>
        <position position="159"/>
    </location>
    <ligand>
        <name>ATP</name>
        <dbReference type="ChEBI" id="CHEBI:30616"/>
    </ligand>
</feature>
<accession>A0A9D3P541</accession>
<dbReference type="SUPFAM" id="SSF54919">
    <property type="entry name" value="Nucleoside diphosphate kinase, NDK"/>
    <property type="match status" value="1"/>
</dbReference>
<comment type="similarity">
    <text evidence="3 11 12">Belongs to the NDK family.</text>
</comment>
<dbReference type="GO" id="GO:0004550">
    <property type="term" value="F:nucleoside diphosphate kinase activity"/>
    <property type="evidence" value="ECO:0007669"/>
    <property type="project" value="UniProtKB-EC"/>
</dbReference>
<feature type="active site" description="Pros-phosphohistidine intermediate" evidence="11">
    <location>
        <position position="183"/>
    </location>
</feature>
<feature type="binding site" evidence="11">
    <location>
        <position position="180"/>
    </location>
    <ligand>
        <name>ATP</name>
        <dbReference type="ChEBI" id="CHEBI:30616"/>
    </ligand>
</feature>
<evidence type="ECO:0000256" key="6">
    <source>
        <dbReference type="ARBA" id="ARBA00022777"/>
    </source>
</evidence>
<dbReference type="InterPro" id="IPR023005">
    <property type="entry name" value="Nucleoside_diP_kinase_AS"/>
</dbReference>
<protein>
    <recommendedName>
        <fullName evidence="13">Nucleoside diphosphate kinase</fullName>
        <ecNumber evidence="13">2.7.4.6</ecNumber>
    </recommendedName>
</protein>
<dbReference type="EC" id="2.7.4.6" evidence="13"/>
<comment type="cofactor">
    <cofactor evidence="1">
        <name>Mg(2+)</name>
        <dbReference type="ChEBI" id="CHEBI:18420"/>
    </cofactor>
</comment>
<feature type="binding site" evidence="11">
    <location>
        <position position="170"/>
    </location>
    <ligand>
        <name>ATP</name>
        <dbReference type="ChEBI" id="CHEBI:30616"/>
    </ligand>
</feature>
<dbReference type="GO" id="GO:0005524">
    <property type="term" value="F:ATP binding"/>
    <property type="evidence" value="ECO:0007669"/>
    <property type="project" value="UniProtKB-KW"/>
</dbReference>
<feature type="binding site" evidence="11">
    <location>
        <position position="125"/>
    </location>
    <ligand>
        <name>ATP</name>
        <dbReference type="ChEBI" id="CHEBI:30616"/>
    </ligand>
</feature>
<dbReference type="PROSITE" id="PS00469">
    <property type="entry name" value="NDPK"/>
    <property type="match status" value="1"/>
</dbReference>
<dbReference type="GO" id="GO:0006241">
    <property type="term" value="P:CTP biosynthetic process"/>
    <property type="evidence" value="ECO:0007669"/>
    <property type="project" value="InterPro"/>
</dbReference>
<dbReference type="InterPro" id="IPR001564">
    <property type="entry name" value="Nucleoside_diP_kinase"/>
</dbReference>
<keyword evidence="5 13" id="KW-0547">Nucleotide-binding</keyword>
<dbReference type="FunFam" id="3.30.70.141:FF:000002">
    <property type="entry name" value="Nucleoside diphosphate kinase"/>
    <property type="match status" value="1"/>
</dbReference>
<evidence type="ECO:0000256" key="3">
    <source>
        <dbReference type="ARBA" id="ARBA00008142"/>
    </source>
</evidence>
<evidence type="ECO:0000259" key="15">
    <source>
        <dbReference type="SMART" id="SM00562"/>
    </source>
</evidence>
<evidence type="ECO:0000256" key="8">
    <source>
        <dbReference type="ARBA" id="ARBA00023273"/>
    </source>
</evidence>
<evidence type="ECO:0000256" key="2">
    <source>
        <dbReference type="ARBA" id="ARBA00004316"/>
    </source>
</evidence>
<dbReference type="InterPro" id="IPR034907">
    <property type="entry name" value="NDK-like_dom"/>
</dbReference>
<dbReference type="AlphaFoldDB" id="A0A9D3P541"/>
<evidence type="ECO:0000256" key="12">
    <source>
        <dbReference type="RuleBase" id="RU004011"/>
    </source>
</evidence>
<evidence type="ECO:0000256" key="10">
    <source>
        <dbReference type="ARBA" id="ARBA00044469"/>
    </source>
</evidence>
<gene>
    <name evidence="16" type="ORF">KOW79_001419</name>
</gene>
<evidence type="ECO:0000256" key="5">
    <source>
        <dbReference type="ARBA" id="ARBA00022741"/>
    </source>
</evidence>